<gene>
    <name evidence="1" type="ORF">K488DRAFT_53721</name>
</gene>
<dbReference type="Proteomes" id="UP000814128">
    <property type="component" value="Unassembled WGS sequence"/>
</dbReference>
<reference evidence="1" key="1">
    <citation type="submission" date="2021-02" db="EMBL/GenBank/DDBJ databases">
        <authorList>
            <consortium name="DOE Joint Genome Institute"/>
            <person name="Ahrendt S."/>
            <person name="Looney B.P."/>
            <person name="Miyauchi S."/>
            <person name="Morin E."/>
            <person name="Drula E."/>
            <person name="Courty P.E."/>
            <person name="Chicoki N."/>
            <person name="Fauchery L."/>
            <person name="Kohler A."/>
            <person name="Kuo A."/>
            <person name="Labutti K."/>
            <person name="Pangilinan J."/>
            <person name="Lipzen A."/>
            <person name="Riley R."/>
            <person name="Andreopoulos W."/>
            <person name="He G."/>
            <person name="Johnson J."/>
            <person name="Barry K.W."/>
            <person name="Grigoriev I.V."/>
            <person name="Nagy L."/>
            <person name="Hibbett D."/>
            <person name="Henrissat B."/>
            <person name="Matheny P.B."/>
            <person name="Labbe J."/>
            <person name="Martin F."/>
        </authorList>
    </citation>
    <scope>NUCLEOTIDE SEQUENCE</scope>
    <source>
        <strain evidence="1">EC-137</strain>
    </source>
</reference>
<evidence type="ECO:0000313" key="2">
    <source>
        <dbReference type="Proteomes" id="UP000814128"/>
    </source>
</evidence>
<accession>A0ACB8QGF9</accession>
<comment type="caution">
    <text evidence="1">The sequence shown here is derived from an EMBL/GenBank/DDBJ whole genome shotgun (WGS) entry which is preliminary data.</text>
</comment>
<name>A0ACB8QGF9_9AGAM</name>
<dbReference type="EMBL" id="MU273610">
    <property type="protein sequence ID" value="KAI0030678.1"/>
    <property type="molecule type" value="Genomic_DNA"/>
</dbReference>
<proteinExistence type="predicted"/>
<reference evidence="1" key="2">
    <citation type="journal article" date="2022" name="New Phytol.">
        <title>Evolutionary transition to the ectomycorrhizal habit in the genomes of a hyperdiverse lineage of mushroom-forming fungi.</title>
        <authorList>
            <person name="Looney B."/>
            <person name="Miyauchi S."/>
            <person name="Morin E."/>
            <person name="Drula E."/>
            <person name="Courty P.E."/>
            <person name="Kohler A."/>
            <person name="Kuo A."/>
            <person name="LaButti K."/>
            <person name="Pangilinan J."/>
            <person name="Lipzen A."/>
            <person name="Riley R."/>
            <person name="Andreopoulos W."/>
            <person name="He G."/>
            <person name="Johnson J."/>
            <person name="Nolan M."/>
            <person name="Tritt A."/>
            <person name="Barry K.W."/>
            <person name="Grigoriev I.V."/>
            <person name="Nagy L.G."/>
            <person name="Hibbett D."/>
            <person name="Henrissat B."/>
            <person name="Matheny P.B."/>
            <person name="Labbe J."/>
            <person name="Martin F.M."/>
        </authorList>
    </citation>
    <scope>NUCLEOTIDE SEQUENCE</scope>
    <source>
        <strain evidence="1">EC-137</strain>
    </source>
</reference>
<sequence length="389" mass="42261">MAFNSVDLPPSEGGGGLDQQSCRLLGATALIVQGLMGIIVLGSLLYKRQRESPKRPWAIWMFDVSKQVIGQMFIHGVNVLISDVASHLEAGNACTYYFLNILVDTTLGVGILYAILHLLTRLFSEGLHLKGFESGQYGSPPSFKYWVRQTGVYVAALTTMKFVIIGLFLLWPGIFAIGTWLIDLLGEDEHVQVVFTMGLFPIIMNVVQFWLIDSIVKASDGNWYQSASRIFIAGPDAAPLFASGPDDEDDEGNGDEEAQRTRRSDPGGSRDARSSSIPAPAGHSYPPSSSRPPSPPQRVPAGQASPSLAMTTSAPSPSLGARRKGSLPTPLLPRSPMVPAINSPDTEKLPWGDWDAAGGDDDWAARIGEEDWTGRRLEARRIAVRDVWT</sequence>
<keyword evidence="2" id="KW-1185">Reference proteome</keyword>
<protein>
    <submittedName>
        <fullName evidence="1">Vacuolar membrane protein-domain-containing protein</fullName>
    </submittedName>
</protein>
<evidence type="ECO:0000313" key="1">
    <source>
        <dbReference type="EMBL" id="KAI0030678.1"/>
    </source>
</evidence>
<organism evidence="1 2">
    <name type="scientific">Vararia minispora EC-137</name>
    <dbReference type="NCBI Taxonomy" id="1314806"/>
    <lineage>
        <taxon>Eukaryota</taxon>
        <taxon>Fungi</taxon>
        <taxon>Dikarya</taxon>
        <taxon>Basidiomycota</taxon>
        <taxon>Agaricomycotina</taxon>
        <taxon>Agaricomycetes</taxon>
        <taxon>Russulales</taxon>
        <taxon>Lachnocladiaceae</taxon>
        <taxon>Vararia</taxon>
    </lineage>
</organism>